<protein>
    <submittedName>
        <fullName evidence="1">Uncharacterized protein</fullName>
    </submittedName>
</protein>
<organism evidence="1">
    <name type="scientific">Serratia fonticola</name>
    <dbReference type="NCBI Taxonomy" id="47917"/>
    <lineage>
        <taxon>Bacteria</taxon>
        <taxon>Pseudomonadati</taxon>
        <taxon>Pseudomonadota</taxon>
        <taxon>Gammaproteobacteria</taxon>
        <taxon>Enterobacterales</taxon>
        <taxon>Yersiniaceae</taxon>
        <taxon>Serratia</taxon>
    </lineage>
</organism>
<reference evidence="1" key="1">
    <citation type="submission" date="2019-05" db="EMBL/GenBank/DDBJ databases">
        <authorList>
            <consortium name="Pathogen Informatics"/>
        </authorList>
    </citation>
    <scope>NUCLEOTIDE SEQUENCE [LARGE SCALE GENOMIC DNA]</scope>
    <source>
        <strain evidence="1">NCTC12965</strain>
    </source>
</reference>
<sequence length="76" mass="8481">MLPSYLRAVEGGISVGRPPIVDHGNLFRHGLQGLMPVIGKRGVAPKTLLPVFGPAFGIEFYRDTHWFISVHYFWGC</sequence>
<gene>
    <name evidence="1" type="ORF">NCTC12965_01702</name>
</gene>
<dbReference type="AlphaFoldDB" id="A0A4V6KMN6"/>
<proteinExistence type="predicted"/>
<accession>A0A4V6KMN6</accession>
<evidence type="ECO:0000313" key="1">
    <source>
        <dbReference type="EMBL" id="VTR23198.1"/>
    </source>
</evidence>
<dbReference type="EMBL" id="CABEEZ010000031">
    <property type="protein sequence ID" value="VTR23198.1"/>
    <property type="molecule type" value="Genomic_DNA"/>
</dbReference>
<name>A0A4V6KMN6_SERFO</name>